<evidence type="ECO:0000313" key="6">
    <source>
        <dbReference type="EnsemblPlants" id="Solyc09g010010.1.1"/>
    </source>
</evidence>
<dbReference type="KEGG" id="sly:112942145"/>
<dbReference type="InParanoid" id="K4CR30"/>
<dbReference type="RefSeq" id="XP_025888667.1">
    <property type="nucleotide sequence ID" value="XM_026032882.1"/>
</dbReference>
<dbReference type="Pfam" id="PF03171">
    <property type="entry name" value="2OG-FeII_Oxy"/>
    <property type="match status" value="1"/>
</dbReference>
<evidence type="ECO:0000313" key="7">
    <source>
        <dbReference type="Proteomes" id="UP000004994"/>
    </source>
</evidence>
<accession>K4CR30</accession>
<gene>
    <name evidence="6" type="primary">LOC112942145</name>
</gene>
<name>K4CR30_SOLLC</name>
<dbReference type="STRING" id="4081.K4CR30"/>
<dbReference type="OMA" id="INREGHW"/>
<dbReference type="Proteomes" id="UP000004994">
    <property type="component" value="Chromosome 9"/>
</dbReference>
<dbReference type="PhylomeDB" id="K4CR30"/>
<dbReference type="eggNOG" id="KOG0143">
    <property type="taxonomic scope" value="Eukaryota"/>
</dbReference>
<dbReference type="EnsemblPlants" id="Solyc09g010010.1.1">
    <property type="protein sequence ID" value="Solyc09g010010.1.1"/>
    <property type="gene ID" value="Solyc09g010010.1"/>
</dbReference>
<feature type="domain" description="Isopenicillin N synthase-like Fe(2+) 2OG dioxygenase" evidence="5">
    <location>
        <begin position="36"/>
        <end position="78"/>
    </location>
</feature>
<dbReference type="PANTHER" id="PTHR10209">
    <property type="entry name" value="OXIDOREDUCTASE, 2OG-FE II OXYGENASE FAMILY PROTEIN"/>
    <property type="match status" value="1"/>
</dbReference>
<dbReference type="InterPro" id="IPR044861">
    <property type="entry name" value="IPNS-like_FE2OG_OXY"/>
</dbReference>
<sequence length="147" mass="16516">MELGDILFELLSEAIVLEPNHLKDMCCTKGLFALGHYYPACPQPEITPGTSKNADSDFLTVLLQDNIGGLQVLHQNHWLISNDKFKSVERRVLANKIGPRVSMACFFTTGLLPTQKLYGPIEELISDHNLPKYRETTVKEYSSFAAF</sequence>
<organism evidence="6">
    <name type="scientific">Solanum lycopersicum</name>
    <name type="common">Tomato</name>
    <name type="synonym">Lycopersicon esculentum</name>
    <dbReference type="NCBI Taxonomy" id="4081"/>
    <lineage>
        <taxon>Eukaryota</taxon>
        <taxon>Viridiplantae</taxon>
        <taxon>Streptophyta</taxon>
        <taxon>Embryophyta</taxon>
        <taxon>Tracheophyta</taxon>
        <taxon>Spermatophyta</taxon>
        <taxon>Magnoliopsida</taxon>
        <taxon>eudicotyledons</taxon>
        <taxon>Gunneridae</taxon>
        <taxon>Pentapetalae</taxon>
        <taxon>asterids</taxon>
        <taxon>lamiids</taxon>
        <taxon>Solanales</taxon>
        <taxon>Solanaceae</taxon>
        <taxon>Solanoideae</taxon>
        <taxon>Solaneae</taxon>
        <taxon>Solanum</taxon>
        <taxon>Solanum subgen. Lycopersicon</taxon>
    </lineage>
</organism>
<dbReference type="GeneID" id="112942145"/>
<dbReference type="HOGENOM" id="CLU_010119_8_4_1"/>
<protein>
    <recommendedName>
        <fullName evidence="5">Isopenicillin N synthase-like Fe(2+) 2OG dioxygenase domain-containing protein</fullName>
    </recommendedName>
</protein>
<keyword evidence="2" id="KW-0479">Metal-binding</keyword>
<dbReference type="GO" id="GO:0046872">
    <property type="term" value="F:metal ion binding"/>
    <property type="evidence" value="ECO:0007669"/>
    <property type="project" value="UniProtKB-KW"/>
</dbReference>
<keyword evidence="3" id="KW-0560">Oxidoreductase</keyword>
<keyword evidence="7" id="KW-1185">Reference proteome</keyword>
<dbReference type="AlphaFoldDB" id="K4CR30"/>
<evidence type="ECO:0000256" key="3">
    <source>
        <dbReference type="ARBA" id="ARBA00023002"/>
    </source>
</evidence>
<dbReference type="InterPro" id="IPR027443">
    <property type="entry name" value="IPNS-like_sf"/>
</dbReference>
<dbReference type="OrthoDB" id="1299449at2759"/>
<dbReference type="Gramene" id="Solyc09g010010.1.1">
    <property type="protein sequence ID" value="Solyc09g010010.1.1"/>
    <property type="gene ID" value="Solyc09g010010.1"/>
</dbReference>
<comment type="similarity">
    <text evidence="1">Belongs to the iron/ascorbate-dependent oxidoreductase family.</text>
</comment>
<dbReference type="Gene3D" id="2.60.120.330">
    <property type="entry name" value="B-lactam Antibiotic, Isopenicillin N Synthase, Chain"/>
    <property type="match status" value="1"/>
</dbReference>
<dbReference type="SUPFAM" id="SSF51197">
    <property type="entry name" value="Clavaminate synthase-like"/>
    <property type="match status" value="1"/>
</dbReference>
<keyword evidence="4" id="KW-0408">Iron</keyword>
<evidence type="ECO:0000256" key="2">
    <source>
        <dbReference type="ARBA" id="ARBA00022723"/>
    </source>
</evidence>
<dbReference type="PaxDb" id="4081-Solyc09g010010.1.1"/>
<reference evidence="6" key="1">
    <citation type="journal article" date="2012" name="Nature">
        <title>The tomato genome sequence provides insights into fleshy fruit evolution.</title>
        <authorList>
            <consortium name="Tomato Genome Consortium"/>
        </authorList>
    </citation>
    <scope>NUCLEOTIDE SEQUENCE [LARGE SCALE GENOMIC DNA]</scope>
    <source>
        <strain evidence="6">cv. Heinz 1706</strain>
    </source>
</reference>
<reference evidence="6" key="2">
    <citation type="submission" date="2013-04" db="UniProtKB">
        <authorList>
            <consortium name="EnsemblPlants"/>
        </authorList>
    </citation>
    <scope>IDENTIFICATION</scope>
    <source>
        <strain evidence="6">cv. Heinz 1706</strain>
    </source>
</reference>
<dbReference type="PANTHER" id="PTHR10209:SF866">
    <property type="entry name" value="1-AMINOCYCLOPROPANE-1-CARBOXYLATE OXIDASE HOMOLOG 1-LIKE"/>
    <property type="match status" value="1"/>
</dbReference>
<evidence type="ECO:0000256" key="1">
    <source>
        <dbReference type="ARBA" id="ARBA00008056"/>
    </source>
</evidence>
<evidence type="ECO:0000259" key="5">
    <source>
        <dbReference type="Pfam" id="PF03171"/>
    </source>
</evidence>
<evidence type="ECO:0000256" key="4">
    <source>
        <dbReference type="ARBA" id="ARBA00023004"/>
    </source>
</evidence>
<dbReference type="GO" id="GO:0016491">
    <property type="term" value="F:oxidoreductase activity"/>
    <property type="evidence" value="ECO:0007669"/>
    <property type="project" value="UniProtKB-KW"/>
</dbReference>
<proteinExistence type="inferred from homology"/>